<dbReference type="GO" id="GO:0005615">
    <property type="term" value="C:extracellular space"/>
    <property type="evidence" value="ECO:0007669"/>
    <property type="project" value="TreeGrafter"/>
</dbReference>
<name>A0A077ZS15_STYLE</name>
<dbReference type="SUPFAM" id="SSF53649">
    <property type="entry name" value="Alkaline phosphatase-like"/>
    <property type="match status" value="1"/>
</dbReference>
<dbReference type="EMBL" id="CCKQ01000203">
    <property type="protein sequence ID" value="CDW71266.1"/>
    <property type="molecule type" value="Genomic_DNA"/>
</dbReference>
<organism evidence="1 2">
    <name type="scientific">Stylonychia lemnae</name>
    <name type="common">Ciliate</name>
    <dbReference type="NCBI Taxonomy" id="5949"/>
    <lineage>
        <taxon>Eukaryota</taxon>
        <taxon>Sar</taxon>
        <taxon>Alveolata</taxon>
        <taxon>Ciliophora</taxon>
        <taxon>Intramacronucleata</taxon>
        <taxon>Spirotrichea</taxon>
        <taxon>Stichotrichia</taxon>
        <taxon>Sporadotrichida</taxon>
        <taxon>Oxytrichidae</taxon>
        <taxon>Stylonychinae</taxon>
        <taxon>Stylonychia</taxon>
    </lineage>
</organism>
<gene>
    <name evidence="1" type="primary">Contig3417.g3654</name>
    <name evidence="1" type="ORF">STYLEM_207</name>
</gene>
<proteinExistence type="predicted"/>
<accession>A0A077ZS15</accession>
<dbReference type="Proteomes" id="UP000039865">
    <property type="component" value="Unassembled WGS sequence"/>
</dbReference>
<dbReference type="Gene3D" id="3.40.720.10">
    <property type="entry name" value="Alkaline Phosphatase, subunit A"/>
    <property type="match status" value="1"/>
</dbReference>
<evidence type="ECO:0000313" key="2">
    <source>
        <dbReference type="Proteomes" id="UP000039865"/>
    </source>
</evidence>
<dbReference type="InterPro" id="IPR004245">
    <property type="entry name" value="DUF229"/>
</dbReference>
<dbReference type="OrthoDB" id="413313at2759"/>
<reference evidence="1 2" key="1">
    <citation type="submission" date="2014-06" db="EMBL/GenBank/DDBJ databases">
        <authorList>
            <person name="Swart Estienne"/>
        </authorList>
    </citation>
    <scope>NUCLEOTIDE SEQUENCE [LARGE SCALE GENOMIC DNA]</scope>
    <source>
        <strain evidence="1 2">130c</strain>
    </source>
</reference>
<protein>
    <submittedName>
        <fullName evidence="1">Duf229 domain containing protein</fullName>
    </submittedName>
</protein>
<keyword evidence="2" id="KW-1185">Reference proteome</keyword>
<dbReference type="AlphaFoldDB" id="A0A077ZS15"/>
<dbReference type="PANTHER" id="PTHR10974">
    <property type="entry name" value="FI08016P-RELATED"/>
    <property type="match status" value="1"/>
</dbReference>
<dbReference type="PANTHER" id="PTHR10974:SF1">
    <property type="entry name" value="FI08016P-RELATED"/>
    <property type="match status" value="1"/>
</dbReference>
<evidence type="ECO:0000313" key="1">
    <source>
        <dbReference type="EMBL" id="CDW71266.1"/>
    </source>
</evidence>
<dbReference type="Pfam" id="PF02995">
    <property type="entry name" value="DUF229"/>
    <property type="match status" value="1"/>
</dbReference>
<dbReference type="InterPro" id="IPR017850">
    <property type="entry name" value="Alkaline_phosphatase_core_sf"/>
</dbReference>
<sequence>MSIRLLFFNRIFNSCANWKKGISKDIDESHRDSCNLANLKYCPFEITDDILDLSAIFAMLNCENFDYRRQLIKKYYPSVKGPYIAHPLTKYFNDIQRLPDEFPRNETLIEERREIRKNQNRGDLQQHMLLVFIDTLSRPRLHVKMPETVQFLRERDHKEFVRLHALWSRTQENALALLYGIVEDDLVNTTRDYKDKNSSKWKKPDVKLDSIFDYFHNHGFITGYAANTCETNVFYWREFFFEYIKNTPADHEHLSYTCDPHLREPTSDDIIFVSSYSSARRCLYHRDSYEYNMDYYKKFKKAYSSENTIFLMNFLDAHEGIGEAIDYLDKPLAKFLKEMEDENTGLILLSDHGLHMTGLKLKFGGKQAEIERFNPFLITSNIRGLSVEHERNLEFNTQKVVTHMHLRNFLMFWASGQMNGEKMNLINKLPHDNDRLLCDWIGYRCICENFPKTDRAMSIDW</sequence>
<dbReference type="InParanoid" id="A0A077ZS15"/>